<protein>
    <submittedName>
        <fullName evidence="1">Uncharacterized protein</fullName>
    </submittedName>
</protein>
<dbReference type="Proteomes" id="UP001327560">
    <property type="component" value="Chromosome 4"/>
</dbReference>
<accession>A0AAQ3KFF4</accession>
<proteinExistence type="predicted"/>
<gene>
    <name evidence="1" type="ORF">Cni_G14619</name>
</gene>
<name>A0AAQ3KFF4_9LILI</name>
<evidence type="ECO:0000313" key="2">
    <source>
        <dbReference type="Proteomes" id="UP001327560"/>
    </source>
</evidence>
<evidence type="ECO:0000313" key="1">
    <source>
        <dbReference type="EMBL" id="WOL05888.1"/>
    </source>
</evidence>
<reference evidence="1 2" key="1">
    <citation type="submission" date="2023-10" db="EMBL/GenBank/DDBJ databases">
        <title>Chromosome-scale genome assembly provides insights into flower coloration mechanisms of Canna indica.</title>
        <authorList>
            <person name="Li C."/>
        </authorList>
    </citation>
    <scope>NUCLEOTIDE SEQUENCE [LARGE SCALE GENOMIC DNA]</scope>
    <source>
        <tissue evidence="1">Flower</tissue>
    </source>
</reference>
<organism evidence="1 2">
    <name type="scientific">Canna indica</name>
    <name type="common">Indian-shot</name>
    <dbReference type="NCBI Taxonomy" id="4628"/>
    <lineage>
        <taxon>Eukaryota</taxon>
        <taxon>Viridiplantae</taxon>
        <taxon>Streptophyta</taxon>
        <taxon>Embryophyta</taxon>
        <taxon>Tracheophyta</taxon>
        <taxon>Spermatophyta</taxon>
        <taxon>Magnoliopsida</taxon>
        <taxon>Liliopsida</taxon>
        <taxon>Zingiberales</taxon>
        <taxon>Cannaceae</taxon>
        <taxon>Canna</taxon>
    </lineage>
</organism>
<dbReference type="AlphaFoldDB" id="A0AAQ3KFF4"/>
<sequence>MERGDEVVDVHDGVQFTCRLVSRSISGPSIAGLPPEPGLLPLGGAAGNKIKAKQNPHIAN</sequence>
<keyword evidence="2" id="KW-1185">Reference proteome</keyword>
<dbReference type="EMBL" id="CP136893">
    <property type="protein sequence ID" value="WOL05888.1"/>
    <property type="molecule type" value="Genomic_DNA"/>
</dbReference>